<reference evidence="17" key="2">
    <citation type="submission" date="2013-12" db="EMBL/GenBank/DDBJ databases">
        <authorList>
            <person name="Yu Y."/>
            <person name="Lee S."/>
            <person name="de Baynast K."/>
            <person name="Wissotski M."/>
            <person name="Liu L."/>
            <person name="Talag J."/>
            <person name="Goicoechea J."/>
            <person name="Angelova A."/>
            <person name="Jetty R."/>
            <person name="Kudrna D."/>
            <person name="Golser W."/>
            <person name="Rivera L."/>
            <person name="Zhang J."/>
            <person name="Wing R."/>
        </authorList>
    </citation>
    <scope>NUCLEOTIDE SEQUENCE</scope>
</reference>
<dbReference type="PRINTS" id="PR00080">
    <property type="entry name" value="SDRFAMILY"/>
</dbReference>
<dbReference type="InterPro" id="IPR022796">
    <property type="entry name" value="Chloroa_b-bind"/>
</dbReference>
<evidence type="ECO:0000256" key="5">
    <source>
        <dbReference type="ARBA" id="ARBA00022528"/>
    </source>
</evidence>
<evidence type="ECO:0000313" key="17">
    <source>
        <dbReference type="Proteomes" id="UP000032180"/>
    </source>
</evidence>
<dbReference type="STRING" id="77586.A0A0D9W5R3"/>
<dbReference type="GO" id="GO:0005783">
    <property type="term" value="C:endoplasmic reticulum"/>
    <property type="evidence" value="ECO:0007669"/>
    <property type="project" value="TreeGrafter"/>
</dbReference>
<keyword evidence="5" id="KW-0150">Chloroplast</keyword>
<keyword evidence="12" id="KW-0793">Thylakoid</keyword>
<dbReference type="PANTHER" id="PTHR44169:SF6">
    <property type="entry name" value="NADPH-DEPENDENT 1-ACYLDIHYDROXYACETONE PHOSPHATE REDUCTASE"/>
    <property type="match status" value="1"/>
</dbReference>
<keyword evidence="4" id="KW-0157">Chromophore</keyword>
<dbReference type="HOGENOM" id="CLU_431728_0_0_1"/>
<dbReference type="Pfam" id="PF00504">
    <property type="entry name" value="Chloroa_b-bind"/>
    <property type="match status" value="1"/>
</dbReference>
<keyword evidence="6" id="KW-0602">Photosynthesis</keyword>
<keyword evidence="13" id="KW-0472">Membrane</keyword>
<dbReference type="FunFam" id="3.40.50.720:FF:000261">
    <property type="entry name" value="NADPH-dependent 1-acyldihydroxyacetone phosphate reductase"/>
    <property type="match status" value="1"/>
</dbReference>
<keyword evidence="4" id="KW-0148">Chlorophyll</keyword>
<comment type="subcellular location">
    <subcellularLocation>
        <location evidence="1">Membrane</location>
        <topology evidence="1">Multi-pass membrane protein</topology>
    </subcellularLocation>
    <subcellularLocation>
        <location evidence="2">Plastid</location>
        <location evidence="2">Chloroplast thylakoid membrane</location>
    </subcellularLocation>
</comment>
<comment type="similarity">
    <text evidence="14">Belongs to the ELIP/psbS family.</text>
</comment>
<dbReference type="Gene3D" id="3.40.50.720">
    <property type="entry name" value="NAD(P)-binding Rossmann-like Domain"/>
    <property type="match status" value="1"/>
</dbReference>
<keyword evidence="7" id="KW-0934">Plastid</keyword>
<evidence type="ECO:0000256" key="2">
    <source>
        <dbReference type="ARBA" id="ARBA00004334"/>
    </source>
</evidence>
<protein>
    <recommendedName>
        <fullName evidence="15">Ketoreductase domain-containing protein</fullName>
    </recommendedName>
</protein>
<dbReference type="GO" id="GO:0015979">
    <property type="term" value="P:photosynthesis"/>
    <property type="evidence" value="ECO:0007669"/>
    <property type="project" value="UniProtKB-KW"/>
</dbReference>
<evidence type="ECO:0000256" key="10">
    <source>
        <dbReference type="ARBA" id="ARBA00022989"/>
    </source>
</evidence>
<evidence type="ECO:0000256" key="14">
    <source>
        <dbReference type="ARBA" id="ARBA00037956"/>
    </source>
</evidence>
<dbReference type="InterPro" id="IPR002347">
    <property type="entry name" value="SDR_fam"/>
</dbReference>
<evidence type="ECO:0000256" key="9">
    <source>
        <dbReference type="ARBA" id="ARBA00022946"/>
    </source>
</evidence>
<dbReference type="Pfam" id="PF00106">
    <property type="entry name" value="adh_short"/>
    <property type="match status" value="1"/>
</dbReference>
<keyword evidence="8" id="KW-0812">Transmembrane</keyword>
<keyword evidence="11" id="KW-0560">Oxidoreductase</keyword>
<dbReference type="GO" id="GO:0016491">
    <property type="term" value="F:oxidoreductase activity"/>
    <property type="evidence" value="ECO:0007669"/>
    <property type="project" value="UniProtKB-KW"/>
</dbReference>
<proteinExistence type="inferred from homology"/>
<dbReference type="GO" id="GO:0016168">
    <property type="term" value="F:chlorophyll binding"/>
    <property type="evidence" value="ECO:0007669"/>
    <property type="project" value="UniProtKB-KW"/>
</dbReference>
<evidence type="ECO:0000256" key="13">
    <source>
        <dbReference type="ARBA" id="ARBA00023136"/>
    </source>
</evidence>
<dbReference type="FunFam" id="1.10.3460.10:FF:000005">
    <property type="entry name" value="Chlorophyll a-b binding protein, chloroplastic"/>
    <property type="match status" value="1"/>
</dbReference>
<dbReference type="Gramene" id="LPERR04G11530.1">
    <property type="protein sequence ID" value="LPERR04G11530.1"/>
    <property type="gene ID" value="LPERR04G11530"/>
</dbReference>
<dbReference type="SMART" id="SM00822">
    <property type="entry name" value="PKS_KR"/>
    <property type="match status" value="1"/>
</dbReference>
<dbReference type="PANTHER" id="PTHR44169">
    <property type="entry name" value="NADPH-DEPENDENT 1-ACYLDIHYDROXYACETONE PHOSPHATE REDUCTASE"/>
    <property type="match status" value="1"/>
</dbReference>
<dbReference type="PROSITE" id="PS00061">
    <property type="entry name" value="ADH_SHORT"/>
    <property type="match status" value="1"/>
</dbReference>
<accession>A0A0D9W5R3</accession>
<reference evidence="16 17" key="1">
    <citation type="submission" date="2012-08" db="EMBL/GenBank/DDBJ databases">
        <title>Oryza genome evolution.</title>
        <authorList>
            <person name="Wing R.A."/>
        </authorList>
    </citation>
    <scope>NUCLEOTIDE SEQUENCE</scope>
</reference>
<dbReference type="InterPro" id="IPR020904">
    <property type="entry name" value="Sc_DH/Rdtase_CS"/>
</dbReference>
<name>A0A0D9W5R3_9ORYZ</name>
<dbReference type="Gene3D" id="1.10.3460.10">
    <property type="entry name" value="Chlorophyll a/b binding protein domain"/>
    <property type="match status" value="1"/>
</dbReference>
<organism evidence="16 17">
    <name type="scientific">Leersia perrieri</name>
    <dbReference type="NCBI Taxonomy" id="77586"/>
    <lineage>
        <taxon>Eukaryota</taxon>
        <taxon>Viridiplantae</taxon>
        <taxon>Streptophyta</taxon>
        <taxon>Embryophyta</taxon>
        <taxon>Tracheophyta</taxon>
        <taxon>Spermatophyta</taxon>
        <taxon>Magnoliopsida</taxon>
        <taxon>Liliopsida</taxon>
        <taxon>Poales</taxon>
        <taxon>Poaceae</taxon>
        <taxon>BOP clade</taxon>
        <taxon>Oryzoideae</taxon>
        <taxon>Oryzeae</taxon>
        <taxon>Oryzinae</taxon>
        <taxon>Leersia</taxon>
    </lineage>
</organism>
<dbReference type="InterPro" id="IPR057326">
    <property type="entry name" value="KR_dom"/>
</dbReference>
<dbReference type="CDD" id="cd05374">
    <property type="entry name" value="17beta-HSD-like_SDR_c"/>
    <property type="match status" value="1"/>
</dbReference>
<feature type="domain" description="Ketoreductase" evidence="15">
    <location>
        <begin position="20"/>
        <end position="195"/>
    </location>
</feature>
<dbReference type="AlphaFoldDB" id="A0A0D9W5R3"/>
<evidence type="ECO:0000313" key="16">
    <source>
        <dbReference type="EnsemblPlants" id="LPERR04G11530.1"/>
    </source>
</evidence>
<dbReference type="SUPFAM" id="SSF103511">
    <property type="entry name" value="Chlorophyll a-b binding protein"/>
    <property type="match status" value="1"/>
</dbReference>
<evidence type="ECO:0000256" key="3">
    <source>
        <dbReference type="ARBA" id="ARBA00006484"/>
    </source>
</evidence>
<dbReference type="InterPro" id="IPR036291">
    <property type="entry name" value="NAD(P)-bd_dom_sf"/>
</dbReference>
<keyword evidence="9" id="KW-0809">Transit peptide</keyword>
<dbReference type="PRINTS" id="PR00081">
    <property type="entry name" value="GDHRDH"/>
</dbReference>
<evidence type="ECO:0000256" key="1">
    <source>
        <dbReference type="ARBA" id="ARBA00004141"/>
    </source>
</evidence>
<evidence type="ECO:0000256" key="11">
    <source>
        <dbReference type="ARBA" id="ARBA00023002"/>
    </source>
</evidence>
<evidence type="ECO:0000256" key="6">
    <source>
        <dbReference type="ARBA" id="ARBA00022531"/>
    </source>
</evidence>
<keyword evidence="10" id="KW-1133">Transmembrane helix</keyword>
<evidence type="ECO:0000259" key="15">
    <source>
        <dbReference type="SMART" id="SM00822"/>
    </source>
</evidence>
<evidence type="ECO:0000256" key="8">
    <source>
        <dbReference type="ARBA" id="ARBA00022692"/>
    </source>
</evidence>
<keyword evidence="17" id="KW-1185">Reference proteome</keyword>
<dbReference type="Proteomes" id="UP000032180">
    <property type="component" value="Chromosome 4"/>
</dbReference>
<dbReference type="EnsemblPlants" id="LPERR04G11530.1">
    <property type="protein sequence ID" value="LPERR04G11530.1"/>
    <property type="gene ID" value="LPERR04G11530"/>
</dbReference>
<evidence type="ECO:0000256" key="4">
    <source>
        <dbReference type="ARBA" id="ARBA00022494"/>
    </source>
</evidence>
<dbReference type="GO" id="GO:0009535">
    <property type="term" value="C:chloroplast thylakoid membrane"/>
    <property type="evidence" value="ECO:0007669"/>
    <property type="project" value="UniProtKB-SubCell"/>
</dbReference>
<reference evidence="16" key="3">
    <citation type="submission" date="2015-04" db="UniProtKB">
        <authorList>
            <consortium name="EnsemblPlants"/>
        </authorList>
    </citation>
    <scope>IDENTIFICATION</scope>
</reference>
<dbReference type="eggNOG" id="KOG1209">
    <property type="taxonomic scope" value="Eukaryota"/>
</dbReference>
<evidence type="ECO:0000256" key="12">
    <source>
        <dbReference type="ARBA" id="ARBA00023078"/>
    </source>
</evidence>
<comment type="similarity">
    <text evidence="3">Belongs to the short-chain dehydrogenases/reductases (SDR) family.</text>
</comment>
<sequence>MAARVEGKDEARGGGGARRPVVLVTGCSEGGIGDAMARAFAAAGCAVVATARSRASMRGLEGDPRYLLLELDVRSDDSARAAVADAVRELGRVDVLVNNAGVHLVAPLAEVPMEEFHKVFDTNVYGAMRLIHAVIPQMIERKQGTIVNVGSITALAPGPWAGVYSASKAALHALSDTLRLELKGFGINVMTVAPGGTKSNLGSTSASKYDQIRDWKYYKKYEESLRARTDVSQGPGSTPAEDLAKRVVALVLKKNPPAWFAYGQFTAILNLLYYAPIWFRDYFYKFGGHTGRGVPTNHKQSQGQDIVHVASTCAAKSDGARSPLAGAISTLPSPGFPIIHLVAAPRRDATININSAAVTSLARSSIASHRPPHRQETTKTAMALASTSATASVLKTPFLGAKRALANAASVGVATGAKSVPRRAMVVSAKKSWIPAFKSDAEFINPPWLDGSLPGDFGFDPLGLGKDPAYLKWYREAELIHGRWAMVAVLGIFVGQAWSGVAWFEAGAQPEAIAPFSFGSLLGTQLLLMGWVESKRWVDFFNPDSQSVEWATPWSRTSENFANATGEQGYPGGKFFDPLGLGGETRDGVYIPDADKLERLKLAEIKHARLAMLAMLIFYFEAGQGKTPLGALGL</sequence>
<dbReference type="SUPFAM" id="SSF51735">
    <property type="entry name" value="NAD(P)-binding Rossmann-fold domains"/>
    <property type="match status" value="1"/>
</dbReference>
<evidence type="ECO:0000256" key="7">
    <source>
        <dbReference type="ARBA" id="ARBA00022640"/>
    </source>
</evidence>